<dbReference type="InterPro" id="IPR000182">
    <property type="entry name" value="GNAT_dom"/>
</dbReference>
<sequence length="193" mass="21233">MSLPEGTIIRQAHVEDIPTILHLIHALATYEKEPPTSIEATPEKLLKTIAFSPSPSSPSPSPSTPNISGITPNRPARCLLLFPAGEKEAVAFAVYYYTYSTWRALPGIHLEDLFVVPEWRGMGFGRALLGELAREVGGMGGGRLEWNVLKWNEPSIKFYKGESVGAEMLEEWVGMRVDGEKLEKLAGKGIDSR</sequence>
<feature type="region of interest" description="Disordered" evidence="4">
    <location>
        <begin position="50"/>
        <end position="70"/>
    </location>
</feature>
<evidence type="ECO:0000313" key="6">
    <source>
        <dbReference type="EMBL" id="CAG8977985.1"/>
    </source>
</evidence>
<evidence type="ECO:0000256" key="2">
    <source>
        <dbReference type="ARBA" id="ARBA00022679"/>
    </source>
</evidence>
<dbReference type="OrthoDB" id="7305308at2759"/>
<dbReference type="Proteomes" id="UP000701801">
    <property type="component" value="Unassembled WGS sequence"/>
</dbReference>
<proteinExistence type="inferred from homology"/>
<dbReference type="EMBL" id="CAJVRM010000239">
    <property type="protein sequence ID" value="CAG8977985.1"/>
    <property type="molecule type" value="Genomic_DNA"/>
</dbReference>
<evidence type="ECO:0000256" key="3">
    <source>
        <dbReference type="ARBA" id="ARBA00023315"/>
    </source>
</evidence>
<comment type="similarity">
    <text evidence="1">Belongs to the acetyltransferase family.</text>
</comment>
<evidence type="ECO:0000259" key="5">
    <source>
        <dbReference type="PROSITE" id="PS51186"/>
    </source>
</evidence>
<keyword evidence="3" id="KW-0012">Acyltransferase</keyword>
<evidence type="ECO:0000256" key="4">
    <source>
        <dbReference type="SAM" id="MobiDB-lite"/>
    </source>
</evidence>
<protein>
    <recommendedName>
        <fullName evidence="5">N-acetyltransferase domain-containing protein</fullName>
    </recommendedName>
</protein>
<dbReference type="PROSITE" id="PS51186">
    <property type="entry name" value="GNAT"/>
    <property type="match status" value="1"/>
</dbReference>
<dbReference type="CDD" id="cd04301">
    <property type="entry name" value="NAT_SF"/>
    <property type="match status" value="1"/>
</dbReference>
<dbReference type="InterPro" id="IPR051016">
    <property type="entry name" value="Diverse_Substrate_AcTransf"/>
</dbReference>
<name>A0A9N9Q364_9HELO</name>
<dbReference type="PANTHER" id="PTHR10545:SF29">
    <property type="entry name" value="GH14572P-RELATED"/>
    <property type="match status" value="1"/>
</dbReference>
<organism evidence="6 7">
    <name type="scientific">Hymenoscyphus albidus</name>
    <dbReference type="NCBI Taxonomy" id="595503"/>
    <lineage>
        <taxon>Eukaryota</taxon>
        <taxon>Fungi</taxon>
        <taxon>Dikarya</taxon>
        <taxon>Ascomycota</taxon>
        <taxon>Pezizomycotina</taxon>
        <taxon>Leotiomycetes</taxon>
        <taxon>Helotiales</taxon>
        <taxon>Helotiaceae</taxon>
        <taxon>Hymenoscyphus</taxon>
    </lineage>
</organism>
<dbReference type="InterPro" id="IPR016181">
    <property type="entry name" value="Acyl_CoA_acyltransferase"/>
</dbReference>
<feature type="domain" description="N-acetyltransferase" evidence="5">
    <location>
        <begin position="35"/>
        <end position="193"/>
    </location>
</feature>
<gene>
    <name evidence="6" type="ORF">HYALB_00001867</name>
</gene>
<dbReference type="Pfam" id="PF00583">
    <property type="entry name" value="Acetyltransf_1"/>
    <property type="match status" value="1"/>
</dbReference>
<dbReference type="SUPFAM" id="SSF55729">
    <property type="entry name" value="Acyl-CoA N-acyltransferases (Nat)"/>
    <property type="match status" value="1"/>
</dbReference>
<keyword evidence="2" id="KW-0808">Transferase</keyword>
<evidence type="ECO:0000256" key="1">
    <source>
        <dbReference type="ARBA" id="ARBA00008694"/>
    </source>
</evidence>
<dbReference type="GO" id="GO:0008080">
    <property type="term" value="F:N-acetyltransferase activity"/>
    <property type="evidence" value="ECO:0007669"/>
    <property type="project" value="UniProtKB-ARBA"/>
</dbReference>
<reference evidence="6" key="1">
    <citation type="submission" date="2021-07" db="EMBL/GenBank/DDBJ databases">
        <authorList>
            <person name="Durling M."/>
        </authorList>
    </citation>
    <scope>NUCLEOTIDE SEQUENCE</scope>
</reference>
<comment type="caution">
    <text evidence="6">The sequence shown here is derived from an EMBL/GenBank/DDBJ whole genome shotgun (WGS) entry which is preliminary data.</text>
</comment>
<dbReference type="AlphaFoldDB" id="A0A9N9Q364"/>
<dbReference type="FunFam" id="3.40.630.30:FF:000064">
    <property type="entry name" value="GNAT family acetyltransferase"/>
    <property type="match status" value="1"/>
</dbReference>
<dbReference type="Gene3D" id="3.40.630.30">
    <property type="match status" value="1"/>
</dbReference>
<evidence type="ECO:0000313" key="7">
    <source>
        <dbReference type="Proteomes" id="UP000701801"/>
    </source>
</evidence>
<keyword evidence="7" id="KW-1185">Reference proteome</keyword>
<dbReference type="PANTHER" id="PTHR10545">
    <property type="entry name" value="DIAMINE N-ACETYLTRANSFERASE"/>
    <property type="match status" value="1"/>
</dbReference>
<accession>A0A9N9Q364</accession>